<protein>
    <submittedName>
        <fullName evidence="1">Uncharacterized protein</fullName>
    </submittedName>
</protein>
<name>A0ABP3N8N6_SACER</name>
<proteinExistence type="predicted"/>
<comment type="caution">
    <text evidence="1">The sequence shown here is derived from an EMBL/GenBank/DDBJ whole genome shotgun (WGS) entry which is preliminary data.</text>
</comment>
<dbReference type="RefSeq" id="WP_009945180.1">
    <property type="nucleotide sequence ID" value="NZ_BAAAGS010000025.1"/>
</dbReference>
<evidence type="ECO:0000313" key="2">
    <source>
        <dbReference type="Proteomes" id="UP001500729"/>
    </source>
</evidence>
<reference evidence="2" key="1">
    <citation type="journal article" date="2019" name="Int. J. Syst. Evol. Microbiol.">
        <title>The Global Catalogue of Microorganisms (GCM) 10K type strain sequencing project: providing services to taxonomists for standard genome sequencing and annotation.</title>
        <authorList>
            <consortium name="The Broad Institute Genomics Platform"/>
            <consortium name="The Broad Institute Genome Sequencing Center for Infectious Disease"/>
            <person name="Wu L."/>
            <person name="Ma J."/>
        </authorList>
    </citation>
    <scope>NUCLEOTIDE SEQUENCE [LARGE SCALE GENOMIC DNA]</scope>
    <source>
        <strain evidence="2">JCM 10303</strain>
    </source>
</reference>
<accession>A0ABP3N8N6</accession>
<keyword evidence="2" id="KW-1185">Reference proteome</keyword>
<sequence length="196" mass="21755">MSQAPHSGSPEARHRLHEFLVRHFGEEISHPKLGPIAVRDEVTRDFDIAETFAVDTVRAIDSGNPADGLMSGGIVVPKDGSPVHWAPTMPAVEDYVKAVADGERWWSSGGAEPVTEVTYYGLLTPGRTRSNPSGVLRRRTAAGNTTDEVFTRNLRWEPTDYFRKYELGHNDDEQVEITPGEAAEFVRRIRSKLAQS</sequence>
<evidence type="ECO:0000313" key="1">
    <source>
        <dbReference type="EMBL" id="GAA0535932.1"/>
    </source>
</evidence>
<dbReference type="Proteomes" id="UP001500729">
    <property type="component" value="Unassembled WGS sequence"/>
</dbReference>
<gene>
    <name evidence="1" type="ORF">GCM10009533_38880</name>
</gene>
<dbReference type="EMBL" id="BAAAGS010000025">
    <property type="protein sequence ID" value="GAA0535932.1"/>
    <property type="molecule type" value="Genomic_DNA"/>
</dbReference>
<organism evidence="1 2">
    <name type="scientific">Saccharopolyspora erythraea</name>
    <name type="common">Streptomyces erythraeus</name>
    <dbReference type="NCBI Taxonomy" id="1836"/>
    <lineage>
        <taxon>Bacteria</taxon>
        <taxon>Bacillati</taxon>
        <taxon>Actinomycetota</taxon>
        <taxon>Actinomycetes</taxon>
        <taxon>Pseudonocardiales</taxon>
        <taxon>Pseudonocardiaceae</taxon>
        <taxon>Saccharopolyspora</taxon>
    </lineage>
</organism>